<evidence type="ECO:0000313" key="1">
    <source>
        <dbReference type="EMBL" id="KAF7274859.1"/>
    </source>
</evidence>
<gene>
    <name evidence="1" type="ORF">GWI33_012488</name>
</gene>
<dbReference type="EMBL" id="JAACXV010011991">
    <property type="protein sequence ID" value="KAF7274859.1"/>
    <property type="molecule type" value="Genomic_DNA"/>
</dbReference>
<dbReference type="Proteomes" id="UP000625711">
    <property type="component" value="Unassembled WGS sequence"/>
</dbReference>
<keyword evidence="2" id="KW-1185">Reference proteome</keyword>
<organism evidence="1 2">
    <name type="scientific">Rhynchophorus ferrugineus</name>
    <name type="common">Red palm weevil</name>
    <name type="synonym">Curculio ferrugineus</name>
    <dbReference type="NCBI Taxonomy" id="354439"/>
    <lineage>
        <taxon>Eukaryota</taxon>
        <taxon>Metazoa</taxon>
        <taxon>Ecdysozoa</taxon>
        <taxon>Arthropoda</taxon>
        <taxon>Hexapoda</taxon>
        <taxon>Insecta</taxon>
        <taxon>Pterygota</taxon>
        <taxon>Neoptera</taxon>
        <taxon>Endopterygota</taxon>
        <taxon>Coleoptera</taxon>
        <taxon>Polyphaga</taxon>
        <taxon>Cucujiformia</taxon>
        <taxon>Curculionidae</taxon>
        <taxon>Dryophthorinae</taxon>
        <taxon>Rhynchophorus</taxon>
    </lineage>
</organism>
<accession>A0A834ME54</accession>
<sequence length="92" mass="10201">MKQTRPALISLTDAIYGSMRPSNSPKQNNLAWVVKRSECVIPAGLGRFRTSLLTDWKFRPSSALSLIHVVDILEEIGRSYIAAARSPPSMET</sequence>
<dbReference type="AlphaFoldDB" id="A0A834ME54"/>
<comment type="caution">
    <text evidence="1">The sequence shown here is derived from an EMBL/GenBank/DDBJ whole genome shotgun (WGS) entry which is preliminary data.</text>
</comment>
<proteinExistence type="predicted"/>
<reference evidence="1" key="1">
    <citation type="submission" date="2020-08" db="EMBL/GenBank/DDBJ databases">
        <title>Genome sequencing and assembly of the red palm weevil Rhynchophorus ferrugineus.</title>
        <authorList>
            <person name="Dias G.B."/>
            <person name="Bergman C.M."/>
            <person name="Manee M."/>
        </authorList>
    </citation>
    <scope>NUCLEOTIDE SEQUENCE</scope>
    <source>
        <strain evidence="1">AA-2017</strain>
        <tissue evidence="1">Whole larva</tissue>
    </source>
</reference>
<evidence type="ECO:0000313" key="2">
    <source>
        <dbReference type="Proteomes" id="UP000625711"/>
    </source>
</evidence>
<name>A0A834ME54_RHYFE</name>
<protein>
    <submittedName>
        <fullName evidence="1">Uncharacterized protein</fullName>
    </submittedName>
</protein>